<dbReference type="GO" id="GO:0110085">
    <property type="term" value="C:mitotic actomyosin contractile ring"/>
    <property type="evidence" value="ECO:0007669"/>
    <property type="project" value="TreeGrafter"/>
</dbReference>
<dbReference type="SMART" id="SM00033">
    <property type="entry name" value="CH"/>
    <property type="match status" value="1"/>
</dbReference>
<dbReference type="EMBL" id="KV454485">
    <property type="protein sequence ID" value="ODV59612.1"/>
    <property type="molecule type" value="Genomic_DNA"/>
</dbReference>
<feature type="compositionally biased region" description="Low complexity" evidence="1">
    <location>
        <begin position="177"/>
        <end position="201"/>
    </location>
</feature>
<dbReference type="PROSITE" id="PS50018">
    <property type="entry name" value="RAS_GTPASE_ACTIV_2"/>
    <property type="match status" value="1"/>
</dbReference>
<dbReference type="PANTHER" id="PTHR14149:SF14">
    <property type="entry name" value="CALPONIN-HOMOLOGY (CH) DOMAIN-CONTAINING PROTEIN"/>
    <property type="match status" value="1"/>
</dbReference>
<dbReference type="STRING" id="1344418.A0A1D2VDF1"/>
<dbReference type="InterPro" id="IPR000593">
    <property type="entry name" value="RasGAP_C"/>
</dbReference>
<dbReference type="OrthoDB" id="775356at2759"/>
<feature type="compositionally biased region" description="Acidic residues" evidence="1">
    <location>
        <begin position="499"/>
        <end position="512"/>
    </location>
</feature>
<organism evidence="4 5">
    <name type="scientific">Ascoidea rubescens DSM 1968</name>
    <dbReference type="NCBI Taxonomy" id="1344418"/>
    <lineage>
        <taxon>Eukaryota</taxon>
        <taxon>Fungi</taxon>
        <taxon>Dikarya</taxon>
        <taxon>Ascomycota</taxon>
        <taxon>Saccharomycotina</taxon>
        <taxon>Saccharomycetes</taxon>
        <taxon>Ascoideaceae</taxon>
        <taxon>Ascoidea</taxon>
    </lineage>
</organism>
<evidence type="ECO:0000259" key="2">
    <source>
        <dbReference type="PROSITE" id="PS50018"/>
    </source>
</evidence>
<dbReference type="Gene3D" id="1.10.418.10">
    <property type="entry name" value="Calponin-like domain"/>
    <property type="match status" value="1"/>
</dbReference>
<accession>A0A1D2VDF1</accession>
<dbReference type="Pfam" id="PF00616">
    <property type="entry name" value="RasGAP"/>
    <property type="match status" value="1"/>
</dbReference>
<dbReference type="GO" id="GO:0051015">
    <property type="term" value="F:actin filament binding"/>
    <property type="evidence" value="ECO:0007669"/>
    <property type="project" value="TreeGrafter"/>
</dbReference>
<dbReference type="InParanoid" id="A0A1D2VDF1"/>
<dbReference type="PANTHER" id="PTHR14149">
    <property type="entry name" value="RAS GTPASE-ACTIVATING PROTEIN WITH IQ MOTIF"/>
    <property type="match status" value="1"/>
</dbReference>
<dbReference type="RefSeq" id="XP_020045919.1">
    <property type="nucleotide sequence ID" value="XM_020191070.1"/>
</dbReference>
<dbReference type="SUPFAM" id="SSF143885">
    <property type="entry name" value="RGC domain-like"/>
    <property type="match status" value="1"/>
</dbReference>
<reference evidence="5" key="1">
    <citation type="submission" date="2016-05" db="EMBL/GenBank/DDBJ databases">
        <title>Comparative genomics of biotechnologically important yeasts.</title>
        <authorList>
            <consortium name="DOE Joint Genome Institute"/>
            <person name="Riley R."/>
            <person name="Haridas S."/>
            <person name="Wolfe K.H."/>
            <person name="Lopes M.R."/>
            <person name="Hittinger C.T."/>
            <person name="Goker M."/>
            <person name="Salamov A."/>
            <person name="Wisecaver J."/>
            <person name="Long T.M."/>
            <person name="Aerts A.L."/>
            <person name="Barry K."/>
            <person name="Choi C."/>
            <person name="Clum A."/>
            <person name="Coughlan A.Y."/>
            <person name="Deshpande S."/>
            <person name="Douglass A.P."/>
            <person name="Hanson S.J."/>
            <person name="Klenk H.-P."/>
            <person name="Labutti K."/>
            <person name="Lapidus A."/>
            <person name="Lindquist E."/>
            <person name="Lipzen A."/>
            <person name="Meier-Kolthoff J.P."/>
            <person name="Ohm R.A."/>
            <person name="Otillar R.P."/>
            <person name="Pangilinan J."/>
            <person name="Peng Y."/>
            <person name="Rokas A."/>
            <person name="Rosa C.A."/>
            <person name="Scheuner C."/>
            <person name="Sibirny A.A."/>
            <person name="Slot J.C."/>
            <person name="Stielow J.B."/>
            <person name="Sun H."/>
            <person name="Kurtzman C.P."/>
            <person name="Blackwell M."/>
            <person name="Grigoriev I.V."/>
            <person name="Jeffries T.W."/>
        </authorList>
    </citation>
    <scope>NUCLEOTIDE SEQUENCE [LARGE SCALE GENOMIC DNA]</scope>
    <source>
        <strain evidence="5">DSM 1968</strain>
    </source>
</reference>
<gene>
    <name evidence="4" type="ORF">ASCRUDRAFT_48865</name>
</gene>
<feature type="compositionally biased region" description="Polar residues" evidence="1">
    <location>
        <begin position="41"/>
        <end position="51"/>
    </location>
</feature>
<feature type="region of interest" description="Disordered" evidence="1">
    <location>
        <begin position="169"/>
        <end position="201"/>
    </location>
</feature>
<evidence type="ECO:0000256" key="1">
    <source>
        <dbReference type="SAM" id="MobiDB-lite"/>
    </source>
</evidence>
<dbReference type="PROSITE" id="PS50096">
    <property type="entry name" value="IQ"/>
    <property type="match status" value="2"/>
</dbReference>
<feature type="domain" description="Calponin-homology (CH)" evidence="3">
    <location>
        <begin position="254"/>
        <end position="365"/>
    </location>
</feature>
<keyword evidence="5" id="KW-1185">Reference proteome</keyword>
<sequence length="1712" mass="198082">MAVSKVALKYLENISNNGNTNNTSNTTQIENSAIRPIIQPNKPNQSFSNNPPKFRYPLKSTNTNTSPIAARNDFNLKSKNKFNNNDFPTKKNLSPAKINNPILRRNLKKVDSNSSPNSKSPQSPSLLTSSSPTKSKSTLSSKSKSKSIANSIAKFENFNHSTDPILPVNNLSLGTKSQKNSPNSPNLSKSSSSSSLSSSISTSNFKRNFSIKNKESVIGLKGRKKLIISEDDQANLNQFKIDSKINNLQGYEYLCRVGEAKQWLQNIIQEELPSEHYLTNDALRDGVILAKLTKKISPNLVKKIIPSNPKNKNLQFKHTENINCFFKLFDLINMPEIFRFELTDLYDKKNIPKVIFSIHALSYILVSNEVSLKKNSNFNLTDINLKKMDNLVGKLNFTNDEILNSQKILDNSNTNLNNFNDLSKSATSKSNINAKISRKKSVSFNNTPEISYIEDNNTNNEYSPVEFDKKQLEVNMKMLDIDDCSPQDVNQITKKSDVLDDNDDNDDDDDDNEAESMELDILIDSIIKVQAISRGSIFRYNMFVNKLLLKSFENDIIMVNIVTLQSKIRGNLFRNYIKLHQRDLILDNKNFIDSIIALQSKIRSNLFRKKSDKKSNDLLLNATGFTQLFSVIRGNKLRNDLMLKHFFLNKFIYEIVFLQSFIRSKNLNQKVSNKLNYIDLMSNSSIKKFQSIIRSKLLQSRLKAEKKVINSNDVIKSVEILQSSIRSLKVKKKLKEINLNLWKYSDRFIDLQSIARGGLLRKNLNFILDTIDFNENKINELVSISRGKRLRKNLQLFNQELNAGKSLKSIVEVQSIVKGLLSRYKTDVLLDELDLETDVIIELQSIIRGGFLRSNITKMFEYYNKNVDKVIKVQNYIRSKLIKNSYQKLIMMENPPLSIVKNYAYLLNDTEKDFQEEMVLSNLKQEIKFKTTSIKKLEDINSKLDIKIALLVKNKITLDELIKQRNNGYNGYKVNSTNNQVGLIDITSLNKNTRMIIENYQSLFYLLQTQPDYLTRIMNQFISKSKYVISNESDSGFQNSISSNSNKRHNIIIPKREEFLFIRFLIYLIEFAFDFFAKSIDDFIISFNFASSKLLFLFNSCLYQKKKLRKIVQDFIVHIANLENLSLESDPVKIYESHLKEESKKQGKKILPNPQLKVEEIIQEPIIRNKFISNLQNLRELTNLLISIIEKKLFENPKAINENFPIHIRLICFSIYKKSIKKFPTLPEKNHLGLIGSIFIDNYLNMILKAPENFGLDVLISKNLKENLGEVGLLLYQTFLMKPFGIDNVYLQPLNDFIYSLNDRIGKIMKELIKGNDDIESAYNMTVFDDIIAHHRPTLLIELKDMINIFELIRENLNIVCIDKQATIREYIIEIIKLSKDTKDLRLIIGSKEFKLMLDPQTSDISNTDVKTNTLLIQAKRCILYIMRVQEADNLYELLVKKIELEDEIKYKKIIEDEMSEKMDKSIYTKDKQGSLGVNLSKITFHDLKCLSLERILELDSIGKISREDNFQSLLNQISFDIKTKHNQRLKRQKEIKLIRQTIKGLENKEEYLKNLLKVYNSYIEKAMINLQRKPTLNSNKKLINIFSKQYAYQRKLIKQGKVPKFGSFKYSGKYLYEHKILKNLKFGGNGLLELNRVNFMFSSDEIGVFLIEVEYYGNNVIPNAVVKLTLDNLLQYQYENKEFIEMFSGMAQFETNTLLTFIFKKFYDNQN</sequence>
<dbReference type="GeneID" id="30964706"/>
<feature type="compositionally biased region" description="Low complexity" evidence="1">
    <location>
        <begin position="112"/>
        <end position="142"/>
    </location>
</feature>
<dbReference type="PROSITE" id="PS50021">
    <property type="entry name" value="CH"/>
    <property type="match status" value="1"/>
</dbReference>
<dbReference type="Gene3D" id="1.10.506.10">
    <property type="entry name" value="GTPase Activation - p120gap, domain 1"/>
    <property type="match status" value="1"/>
</dbReference>
<name>A0A1D2VDF1_9ASCO</name>
<dbReference type="InterPro" id="IPR001936">
    <property type="entry name" value="RasGAP_dom"/>
</dbReference>
<dbReference type="GO" id="GO:0005516">
    <property type="term" value="F:calmodulin binding"/>
    <property type="evidence" value="ECO:0007669"/>
    <property type="project" value="TreeGrafter"/>
</dbReference>
<dbReference type="Pfam" id="PF03836">
    <property type="entry name" value="RasGAP_C"/>
    <property type="match status" value="1"/>
</dbReference>
<feature type="compositionally biased region" description="Low complexity" evidence="1">
    <location>
        <begin position="72"/>
        <end position="87"/>
    </location>
</feature>
<evidence type="ECO:0000259" key="3">
    <source>
        <dbReference type="PROSITE" id="PS50021"/>
    </source>
</evidence>
<dbReference type="Proteomes" id="UP000095038">
    <property type="component" value="Unassembled WGS sequence"/>
</dbReference>
<feature type="region of interest" description="Disordered" evidence="1">
    <location>
        <begin position="38"/>
        <end position="143"/>
    </location>
</feature>
<dbReference type="CDD" id="cd21206">
    <property type="entry name" value="CH_IQGAP"/>
    <property type="match status" value="1"/>
</dbReference>
<dbReference type="SUPFAM" id="SSF48350">
    <property type="entry name" value="GTPase activation domain, GAP"/>
    <property type="match status" value="1"/>
</dbReference>
<dbReference type="Pfam" id="PF00307">
    <property type="entry name" value="CH"/>
    <property type="match status" value="1"/>
</dbReference>
<feature type="region of interest" description="Disordered" evidence="1">
    <location>
        <begin position="493"/>
        <end position="512"/>
    </location>
</feature>
<evidence type="ECO:0000313" key="4">
    <source>
        <dbReference type="EMBL" id="ODV59612.1"/>
    </source>
</evidence>
<dbReference type="InterPro" id="IPR001715">
    <property type="entry name" value="CH_dom"/>
</dbReference>
<protein>
    <submittedName>
        <fullName evidence="4">Uncharacterized protein</fullName>
    </submittedName>
</protein>
<proteinExistence type="predicted"/>
<dbReference type="GO" id="GO:1903479">
    <property type="term" value="P:mitotic actomyosin contractile ring assembly actin filament organization"/>
    <property type="evidence" value="ECO:0007669"/>
    <property type="project" value="TreeGrafter"/>
</dbReference>
<feature type="domain" description="Ras-GAP" evidence="2">
    <location>
        <begin position="1056"/>
        <end position="1256"/>
    </location>
</feature>
<evidence type="ECO:0000313" key="5">
    <source>
        <dbReference type="Proteomes" id="UP000095038"/>
    </source>
</evidence>
<dbReference type="InterPro" id="IPR036872">
    <property type="entry name" value="CH_dom_sf"/>
</dbReference>
<dbReference type="FunCoup" id="A0A1D2VDF1">
    <property type="interactions" value="370"/>
</dbReference>
<dbReference type="SUPFAM" id="SSF47576">
    <property type="entry name" value="Calponin-homology domain, CH-domain"/>
    <property type="match status" value="1"/>
</dbReference>
<dbReference type="GO" id="GO:0005096">
    <property type="term" value="F:GTPase activator activity"/>
    <property type="evidence" value="ECO:0007669"/>
    <property type="project" value="TreeGrafter"/>
</dbReference>
<dbReference type="InterPro" id="IPR008936">
    <property type="entry name" value="Rho_GTPase_activation_prot"/>
</dbReference>